<dbReference type="GO" id="GO:0015920">
    <property type="term" value="P:lipopolysaccharide transport"/>
    <property type="evidence" value="ECO:0007669"/>
    <property type="project" value="InterPro"/>
</dbReference>
<evidence type="ECO:0000313" key="3">
    <source>
        <dbReference type="EMBL" id="TNY31808.1"/>
    </source>
</evidence>
<protein>
    <recommendedName>
        <fullName evidence="1">LPS-assembly protein LptD</fullName>
    </recommendedName>
</protein>
<dbReference type="GO" id="GO:0043165">
    <property type="term" value="P:Gram-negative-bacterium-type cell outer membrane assembly"/>
    <property type="evidence" value="ECO:0007669"/>
    <property type="project" value="UniProtKB-UniRule"/>
</dbReference>
<comment type="caution">
    <text evidence="3">The sequence shown here is derived from an EMBL/GenBank/DDBJ whole genome shotgun (WGS) entry which is preliminary data.</text>
</comment>
<dbReference type="OrthoDB" id="9760225at2"/>
<comment type="subcellular location">
    <subcellularLocation>
        <location evidence="1">Cell outer membrane</location>
    </subcellularLocation>
</comment>
<reference evidence="3 4" key="1">
    <citation type="submission" date="2019-06" db="EMBL/GenBank/DDBJ databases">
        <title>Genome of new Rhodobacteraceae sp. SM1903.</title>
        <authorList>
            <person name="Ren X."/>
        </authorList>
    </citation>
    <scope>NUCLEOTIDE SEQUENCE [LARGE SCALE GENOMIC DNA]</scope>
    <source>
        <strain evidence="3 4">SM1903</strain>
    </source>
</reference>
<keyword evidence="1" id="KW-0732">Signal</keyword>
<evidence type="ECO:0000313" key="4">
    <source>
        <dbReference type="Proteomes" id="UP000314011"/>
    </source>
</evidence>
<dbReference type="GO" id="GO:0009279">
    <property type="term" value="C:cell outer membrane"/>
    <property type="evidence" value="ECO:0007669"/>
    <property type="project" value="UniProtKB-SubCell"/>
</dbReference>
<evidence type="ECO:0000259" key="2">
    <source>
        <dbReference type="Pfam" id="PF04453"/>
    </source>
</evidence>
<organism evidence="3 4">
    <name type="scientific">Pelagovum pacificum</name>
    <dbReference type="NCBI Taxonomy" id="2588711"/>
    <lineage>
        <taxon>Bacteria</taxon>
        <taxon>Pseudomonadati</taxon>
        <taxon>Pseudomonadota</taxon>
        <taxon>Alphaproteobacteria</taxon>
        <taxon>Rhodobacterales</taxon>
        <taxon>Paracoccaceae</taxon>
        <taxon>Pelagovum</taxon>
    </lineage>
</organism>
<dbReference type="InterPro" id="IPR050218">
    <property type="entry name" value="LptD"/>
</dbReference>
<dbReference type="GO" id="GO:1990351">
    <property type="term" value="C:transporter complex"/>
    <property type="evidence" value="ECO:0007669"/>
    <property type="project" value="TreeGrafter"/>
</dbReference>
<dbReference type="InterPro" id="IPR020889">
    <property type="entry name" value="LipoPS_assembly_LptD"/>
</dbReference>
<keyword evidence="1" id="KW-0472">Membrane</keyword>
<dbReference type="EMBL" id="VFFF01000001">
    <property type="protein sequence ID" value="TNY31808.1"/>
    <property type="molecule type" value="Genomic_DNA"/>
</dbReference>
<keyword evidence="4" id="KW-1185">Reference proteome</keyword>
<dbReference type="PANTHER" id="PTHR30189:SF1">
    <property type="entry name" value="LPS-ASSEMBLY PROTEIN LPTD"/>
    <property type="match status" value="1"/>
</dbReference>
<dbReference type="HAMAP" id="MF_01411">
    <property type="entry name" value="LPS_assembly_LptD"/>
    <property type="match status" value="1"/>
</dbReference>
<comment type="subunit">
    <text evidence="1">Component of the lipopolysaccharide transport and assembly complex.</text>
</comment>
<sequence length="707" mass="78055" precursor="true">MAEMRASRLLPLVLALLCAALQATAQGTATMVADNIVVTENRRLVATGNVEAFYDGTRLSAQAITYDEPSDSLTITGPIFILAENGNILTAEQGSLDPKLENGILRSARLVLQEQLQLAANQIDRVEGRYTQLYGVAATACRICGNGPPLWEIRARRVIHDQDENQLYFENAQFRLAGIPILYLPRMRLPDPELERSAGLLIPELRTTDRLGTGVKLPYFIPLGPSADVTLAPYISANTTTLEARYRQAFLTGDLTFEGAFTEDDLTAEPLRSYGFLDADFALPGRWMLDAQMRFTSDDTYLLDYDYSDADRLDSFVTATRITEDQRLSFGVTVTESLRPEDVNRFRPTVLPDAYYEQVLRFPGLPGRVTVRADSDGAFRRSSLNIKGRDVTRIGTGIEWRVDRILGPGVVSNAMLGVDVDRYGIDQDDTFDTPATRSTPYAMAELRWPLSRTAPGGTVHVIEPVVALTWSETDGPPVPNEDSRVVEFDETNLFFLSRFPGEDAREDGLRAAAALGWTALTPGGWSSNFTAGRLFRMESDPRFQAGTGLDGENSDWVTVLGIEAPSGLSFDARALFDDDFTFSRTEARLMWENNRTDLAATFVQLSENAAEAREDEVSEFTFDGAFQLTRAWEVLAEGRYDVVAEKPKYAGIGAEYSNECITVGLSVSRRFTSSTTLEPETDYGITVALNGFSAGRSDAPVTRSCRN</sequence>
<gene>
    <name evidence="1" type="primary">lptD</name>
    <name evidence="3" type="ORF">FHY64_00440</name>
</gene>
<dbReference type="RefSeq" id="WP_140192488.1">
    <property type="nucleotide sequence ID" value="NZ_VFFF01000001.1"/>
</dbReference>
<dbReference type="AlphaFoldDB" id="A0A5C5GAV0"/>
<accession>A0A5C5GAV0</accession>
<feature type="domain" description="LptD C-terminal" evidence="2">
    <location>
        <begin position="272"/>
        <end position="632"/>
    </location>
</feature>
<dbReference type="PANTHER" id="PTHR30189">
    <property type="entry name" value="LPS-ASSEMBLY PROTEIN"/>
    <property type="match status" value="1"/>
</dbReference>
<dbReference type="Proteomes" id="UP000314011">
    <property type="component" value="Unassembled WGS sequence"/>
</dbReference>
<dbReference type="InterPro" id="IPR007543">
    <property type="entry name" value="LptD_C"/>
</dbReference>
<dbReference type="Pfam" id="PF04453">
    <property type="entry name" value="LptD"/>
    <property type="match status" value="1"/>
</dbReference>
<proteinExistence type="inferred from homology"/>
<feature type="chain" id="PRO_5023235749" description="LPS-assembly protein LptD" evidence="1">
    <location>
        <begin position="26"/>
        <end position="707"/>
    </location>
</feature>
<comment type="similarity">
    <text evidence="1">Belongs to the LptD family.</text>
</comment>
<feature type="signal peptide" evidence="1">
    <location>
        <begin position="1"/>
        <end position="25"/>
    </location>
</feature>
<name>A0A5C5GAV0_9RHOB</name>
<keyword evidence="1" id="KW-0998">Cell outer membrane</keyword>
<evidence type="ECO:0000256" key="1">
    <source>
        <dbReference type="HAMAP-Rule" id="MF_01411"/>
    </source>
</evidence>
<comment type="function">
    <text evidence="1">Involved in the assembly of lipopolysaccharide (LPS) at the surface of the outer membrane.</text>
</comment>
<comment type="caution">
    <text evidence="1">Lacks conserved residue(s) required for the propagation of feature annotation.</text>
</comment>